<keyword evidence="1" id="KW-0472">Membrane</keyword>
<proteinExistence type="predicted"/>
<dbReference type="GO" id="GO:0016757">
    <property type="term" value="F:glycosyltransferase activity"/>
    <property type="evidence" value="ECO:0007669"/>
    <property type="project" value="UniProtKB-KW"/>
</dbReference>
<organism evidence="2">
    <name type="scientific">Nothobranchius kadleci</name>
    <name type="common">African annual killifish</name>
    <dbReference type="NCBI Taxonomy" id="1051664"/>
    <lineage>
        <taxon>Eukaryota</taxon>
        <taxon>Metazoa</taxon>
        <taxon>Chordata</taxon>
        <taxon>Craniata</taxon>
        <taxon>Vertebrata</taxon>
        <taxon>Euteleostomi</taxon>
        <taxon>Actinopterygii</taxon>
        <taxon>Neopterygii</taxon>
        <taxon>Teleostei</taxon>
        <taxon>Neoteleostei</taxon>
        <taxon>Acanthomorphata</taxon>
        <taxon>Ovalentaria</taxon>
        <taxon>Atherinomorphae</taxon>
        <taxon>Cyprinodontiformes</taxon>
        <taxon>Nothobranchiidae</taxon>
        <taxon>Nothobranchius</taxon>
    </lineage>
</organism>
<feature type="non-terminal residue" evidence="2">
    <location>
        <position position="32"/>
    </location>
</feature>
<accession>A0A1A8BQW3</accession>
<reference evidence="2" key="2">
    <citation type="submission" date="2016-06" db="EMBL/GenBank/DDBJ databases">
        <title>The genome of a short-lived fish provides insights into sex chromosome evolution and the genetic control of aging.</title>
        <authorList>
            <person name="Reichwald K."/>
            <person name="Felder M."/>
            <person name="Petzold A."/>
            <person name="Koch P."/>
            <person name="Groth M."/>
            <person name="Platzer M."/>
        </authorList>
    </citation>
    <scope>NUCLEOTIDE SEQUENCE</scope>
    <source>
        <tissue evidence="2">Brain</tissue>
    </source>
</reference>
<keyword evidence="2" id="KW-0328">Glycosyltransferase</keyword>
<feature type="non-terminal residue" evidence="2">
    <location>
        <position position="1"/>
    </location>
</feature>
<sequence length="32" mass="4213">ERRYRNDIFFFFFFFLFCFRTLFEPLLLLQIL</sequence>
<keyword evidence="1" id="KW-1133">Transmembrane helix</keyword>
<gene>
    <name evidence="2" type="primary">B3GNT9</name>
</gene>
<dbReference type="AlphaFoldDB" id="A0A1A8BQW3"/>
<keyword evidence="1" id="KW-0812">Transmembrane</keyword>
<feature type="transmembrane region" description="Helical" evidence="1">
    <location>
        <begin position="9"/>
        <end position="31"/>
    </location>
</feature>
<evidence type="ECO:0000313" key="2">
    <source>
        <dbReference type="EMBL" id="SBP68905.1"/>
    </source>
</evidence>
<keyword evidence="2" id="KW-0808">Transferase</keyword>
<name>A0A1A8BQW3_NOTKA</name>
<evidence type="ECO:0000256" key="1">
    <source>
        <dbReference type="SAM" id="Phobius"/>
    </source>
</evidence>
<reference evidence="2" key="1">
    <citation type="submission" date="2016-05" db="EMBL/GenBank/DDBJ databases">
        <authorList>
            <person name="Lavstsen T."/>
            <person name="Jespersen J.S."/>
        </authorList>
    </citation>
    <scope>NUCLEOTIDE SEQUENCE</scope>
    <source>
        <tissue evidence="2">Brain</tissue>
    </source>
</reference>
<protein>
    <submittedName>
        <fullName evidence="2">UDP-GlcNAc:betaGal beta-1,3-N-acetylglucosaminyltransferase 9</fullName>
    </submittedName>
</protein>
<dbReference type="EMBL" id="HADZ01004964">
    <property type="protein sequence ID" value="SBP68905.1"/>
    <property type="molecule type" value="Transcribed_RNA"/>
</dbReference>